<evidence type="ECO:0000313" key="3">
    <source>
        <dbReference type="Proteomes" id="UP001160148"/>
    </source>
</evidence>
<keyword evidence="3" id="KW-1185">Reference proteome</keyword>
<comment type="caution">
    <text evidence="2">The sequence shown here is derived from an EMBL/GenBank/DDBJ whole genome shotgun (WGS) entry which is preliminary data.</text>
</comment>
<reference evidence="2 3" key="1">
    <citation type="submission" date="2023-01" db="EMBL/GenBank/DDBJ databases">
        <authorList>
            <person name="Whitehead M."/>
        </authorList>
    </citation>
    <scope>NUCLEOTIDE SEQUENCE [LARGE SCALE GENOMIC DNA]</scope>
</reference>
<evidence type="ECO:0000256" key="1">
    <source>
        <dbReference type="SAM" id="MobiDB-lite"/>
    </source>
</evidence>
<feature type="compositionally biased region" description="Polar residues" evidence="1">
    <location>
        <begin position="57"/>
        <end position="68"/>
    </location>
</feature>
<dbReference type="EMBL" id="CARXXK010001029">
    <property type="protein sequence ID" value="CAI6372264.1"/>
    <property type="molecule type" value="Genomic_DNA"/>
</dbReference>
<dbReference type="Proteomes" id="UP001160148">
    <property type="component" value="Unassembled WGS sequence"/>
</dbReference>
<proteinExistence type="predicted"/>
<sequence>MFDFTLCTHMIKKEPEKPILNQAATKSLSPVGTATEETTLQTSRKRNGKFSCGYNPSYETGTIQDSRK</sequence>
<name>A0AAV0XXD9_9HEMI</name>
<feature type="compositionally biased region" description="Polar residues" evidence="1">
    <location>
        <begin position="22"/>
        <end position="42"/>
    </location>
</feature>
<organism evidence="2 3">
    <name type="scientific">Macrosiphum euphorbiae</name>
    <name type="common">potato aphid</name>
    <dbReference type="NCBI Taxonomy" id="13131"/>
    <lineage>
        <taxon>Eukaryota</taxon>
        <taxon>Metazoa</taxon>
        <taxon>Ecdysozoa</taxon>
        <taxon>Arthropoda</taxon>
        <taxon>Hexapoda</taxon>
        <taxon>Insecta</taxon>
        <taxon>Pterygota</taxon>
        <taxon>Neoptera</taxon>
        <taxon>Paraneoptera</taxon>
        <taxon>Hemiptera</taxon>
        <taxon>Sternorrhyncha</taxon>
        <taxon>Aphidomorpha</taxon>
        <taxon>Aphidoidea</taxon>
        <taxon>Aphididae</taxon>
        <taxon>Macrosiphini</taxon>
        <taxon>Macrosiphum</taxon>
    </lineage>
</organism>
<gene>
    <name evidence="2" type="ORF">MEUPH1_LOCUS26163</name>
</gene>
<protein>
    <submittedName>
        <fullName evidence="2">Uncharacterized protein</fullName>
    </submittedName>
</protein>
<accession>A0AAV0XXD9</accession>
<feature type="region of interest" description="Disordered" evidence="1">
    <location>
        <begin position="21"/>
        <end position="68"/>
    </location>
</feature>
<evidence type="ECO:0000313" key="2">
    <source>
        <dbReference type="EMBL" id="CAI6372264.1"/>
    </source>
</evidence>
<dbReference type="AlphaFoldDB" id="A0AAV0XXD9"/>